<feature type="binding site" evidence="2">
    <location>
        <position position="75"/>
    </location>
    <ligand>
        <name>substrate</name>
    </ligand>
</feature>
<feature type="binding site" evidence="2">
    <location>
        <begin position="194"/>
        <end position="196"/>
    </location>
    <ligand>
        <name>substrate</name>
    </ligand>
</feature>
<protein>
    <recommendedName>
        <fullName evidence="2">Isoprenyl transferase</fullName>
        <ecNumber evidence="2">2.5.1.-</ecNumber>
    </recommendedName>
</protein>
<feature type="binding site" evidence="2">
    <location>
        <begin position="69"/>
        <end position="71"/>
    </location>
    <ligand>
        <name>substrate</name>
    </ligand>
</feature>
<dbReference type="CDD" id="cd00475">
    <property type="entry name" value="Cis_IPPS"/>
    <property type="match status" value="1"/>
</dbReference>
<keyword evidence="2" id="KW-0479">Metal-binding</keyword>
<dbReference type="GO" id="GO:0000287">
    <property type="term" value="F:magnesium ion binding"/>
    <property type="evidence" value="ECO:0007669"/>
    <property type="project" value="UniProtKB-UniRule"/>
</dbReference>
<dbReference type="EC" id="2.5.1.-" evidence="2"/>
<dbReference type="GO" id="GO:0016094">
    <property type="term" value="P:polyprenol biosynthetic process"/>
    <property type="evidence" value="ECO:0007669"/>
    <property type="project" value="TreeGrafter"/>
</dbReference>
<organism evidence="3 4">
    <name type="scientific">Candidatus Microsaccharimonas sossegonensis</name>
    <dbReference type="NCBI Taxonomy" id="2506948"/>
    <lineage>
        <taxon>Bacteria</taxon>
        <taxon>Candidatus Saccharimonadota</taxon>
        <taxon>Candidatus Saccharimonadia</taxon>
        <taxon>Candidatus Saccharimonadales</taxon>
        <taxon>Candidatus Saccharimonadaceae</taxon>
        <taxon>Candidatus Microsaccharimonas</taxon>
    </lineage>
</organism>
<feature type="binding site" evidence="2">
    <location>
        <begin position="25"/>
        <end position="28"/>
    </location>
    <ligand>
        <name>substrate</name>
    </ligand>
</feature>
<feature type="binding site" evidence="2">
    <location>
        <position position="41"/>
    </location>
    <ligand>
        <name>substrate</name>
    </ligand>
</feature>
<dbReference type="PANTHER" id="PTHR10291">
    <property type="entry name" value="DEHYDRODOLICHYL DIPHOSPHATE SYNTHASE FAMILY MEMBER"/>
    <property type="match status" value="1"/>
</dbReference>
<name>A0A4Q0AHC6_9BACT</name>
<feature type="binding site" evidence="2">
    <location>
        <position position="188"/>
    </location>
    <ligand>
        <name>substrate</name>
    </ligand>
</feature>
<feature type="active site" description="Proton acceptor" evidence="2">
    <location>
        <position position="72"/>
    </location>
</feature>
<comment type="caution">
    <text evidence="3">The sequence shown here is derived from an EMBL/GenBank/DDBJ whole genome shotgun (WGS) entry which is preliminary data.</text>
</comment>
<comment type="cofactor">
    <cofactor evidence="2">
        <name>Mg(2+)</name>
        <dbReference type="ChEBI" id="CHEBI:18420"/>
    </cofactor>
    <text evidence="2">Binds 2 magnesium ions per subunit.</text>
</comment>
<dbReference type="GO" id="GO:0045547">
    <property type="term" value="F:ditrans,polycis-polyprenyl diphosphate synthase [(2E,6E)-farnesyl diphosphate specific] activity"/>
    <property type="evidence" value="ECO:0007669"/>
    <property type="project" value="TreeGrafter"/>
</dbReference>
<keyword evidence="2" id="KW-0460">Magnesium</keyword>
<accession>A0A4Q0AHC6</accession>
<dbReference type="AlphaFoldDB" id="A0A4Q0AHC6"/>
<comment type="caution">
    <text evidence="2">Lacks conserved residue(s) required for the propagation of feature annotation.</text>
</comment>
<feature type="binding site" evidence="2">
    <location>
        <position position="73"/>
    </location>
    <ligand>
        <name>substrate</name>
    </ligand>
</feature>
<feature type="binding site" evidence="2">
    <location>
        <position position="24"/>
    </location>
    <ligand>
        <name>Mg(2+)</name>
        <dbReference type="ChEBI" id="CHEBI:18420"/>
    </ligand>
</feature>
<dbReference type="InterPro" id="IPR036424">
    <property type="entry name" value="UPP_synth-like_sf"/>
</dbReference>
<evidence type="ECO:0000313" key="3">
    <source>
        <dbReference type="EMBL" id="RWZ78572.1"/>
    </source>
</evidence>
<evidence type="ECO:0000313" key="4">
    <source>
        <dbReference type="Proteomes" id="UP000289257"/>
    </source>
</evidence>
<feature type="binding site" evidence="2">
    <location>
        <position position="207"/>
    </location>
    <ligand>
        <name>Mg(2+)</name>
        <dbReference type="ChEBI" id="CHEBI:18420"/>
    </ligand>
</feature>
<comment type="function">
    <text evidence="2">Catalyzes the condensation of isopentenyl diphosphate (IPP) with allylic pyrophosphates generating different type of terpenoids.</text>
</comment>
<dbReference type="InterPro" id="IPR018520">
    <property type="entry name" value="UPP_synth-like_CS"/>
</dbReference>
<dbReference type="InterPro" id="IPR001441">
    <property type="entry name" value="UPP_synth-like"/>
</dbReference>
<keyword evidence="1 2" id="KW-0808">Transferase</keyword>
<gene>
    <name evidence="3" type="primary">uppS</name>
    <name evidence="3" type="ORF">EOT05_02370</name>
</gene>
<dbReference type="PANTHER" id="PTHR10291:SF0">
    <property type="entry name" value="DEHYDRODOLICHYL DIPHOSPHATE SYNTHASE 2"/>
    <property type="match status" value="1"/>
</dbReference>
<dbReference type="Proteomes" id="UP000289257">
    <property type="component" value="Unassembled WGS sequence"/>
</dbReference>
<dbReference type="SUPFAM" id="SSF64005">
    <property type="entry name" value="Undecaprenyl diphosphate synthase"/>
    <property type="match status" value="1"/>
</dbReference>
<dbReference type="Gene3D" id="3.40.1180.10">
    <property type="entry name" value="Decaprenyl diphosphate synthase-like"/>
    <property type="match status" value="1"/>
</dbReference>
<keyword evidence="4" id="KW-1185">Reference proteome</keyword>
<dbReference type="PROSITE" id="PS01066">
    <property type="entry name" value="UPP_SYNTHASE"/>
    <property type="match status" value="1"/>
</dbReference>
<comment type="similarity">
    <text evidence="2">Belongs to the UPP synthase family.</text>
</comment>
<evidence type="ECO:0000256" key="1">
    <source>
        <dbReference type="ARBA" id="ARBA00022679"/>
    </source>
</evidence>
<comment type="subunit">
    <text evidence="2">Homodimer.</text>
</comment>
<feature type="active site" evidence="2">
    <location>
        <position position="24"/>
    </location>
</feature>
<dbReference type="NCBIfam" id="TIGR00055">
    <property type="entry name" value="uppS"/>
    <property type="match status" value="1"/>
</dbReference>
<sequence length="239" mass="26824">MPQDRVDAPIEGPAIPRHVGYIVDGNRRWAKKHGLPIYEGHLAGYNALKDVGIATLEAGAEYMSAYVFSTENWKRSIDEVKHLMGLTLKVITADVPIFNKYNVQLRVIGSRDGVDPKIVKAMAAAEEATKDNTGGVFALCFNYGGQQEIVDAVKKIVQLGVKEKDITPELIAKNLYLPDVPPMDLVVRTSGEMRLSNFMLWRAAYSEFIFLDKMWPEMTKDDVVSIIKEYSRRGRRFGS</sequence>
<evidence type="ECO:0000256" key="2">
    <source>
        <dbReference type="HAMAP-Rule" id="MF_01139"/>
    </source>
</evidence>
<dbReference type="HAMAP" id="MF_01139">
    <property type="entry name" value="ISPT"/>
    <property type="match status" value="1"/>
</dbReference>
<proteinExistence type="inferred from homology"/>
<feature type="binding site" evidence="2">
    <location>
        <position position="29"/>
    </location>
    <ligand>
        <name>substrate</name>
    </ligand>
</feature>
<reference evidence="3" key="1">
    <citation type="submission" date="2019-01" db="EMBL/GenBank/DDBJ databases">
        <title>Genomic signatures and co-occurrence patterns of the ultra-small Saccharimodia (Patescibacteria phylum) suggest a symbiotic lifestyle.</title>
        <authorList>
            <person name="Lemos L."/>
            <person name="Medeiros J."/>
            <person name="Andreote F."/>
            <person name="Fernandes G."/>
            <person name="Varani A."/>
            <person name="Oliveira G."/>
            <person name="Pylro V."/>
        </authorList>
    </citation>
    <scope>NUCLEOTIDE SEQUENCE [LARGE SCALE GENOMIC DNA]</scope>
    <source>
        <strain evidence="3">AMD02</strain>
    </source>
</reference>
<dbReference type="Pfam" id="PF01255">
    <property type="entry name" value="Prenyltransf"/>
    <property type="match status" value="1"/>
</dbReference>
<dbReference type="EMBL" id="SCKX01000001">
    <property type="protein sequence ID" value="RWZ78572.1"/>
    <property type="molecule type" value="Genomic_DNA"/>
</dbReference>